<dbReference type="RefSeq" id="WP_058276270.1">
    <property type="nucleotide sequence ID" value="NZ_CYPU01000011.1"/>
</dbReference>
<evidence type="ECO:0000313" key="2">
    <source>
        <dbReference type="Proteomes" id="UP000050783"/>
    </source>
</evidence>
<evidence type="ECO:0008006" key="3">
    <source>
        <dbReference type="Google" id="ProtNLM"/>
    </source>
</evidence>
<proteinExistence type="predicted"/>
<dbReference type="GeneID" id="55491938"/>
<evidence type="ECO:0000313" key="1">
    <source>
        <dbReference type="EMBL" id="CUH46481.1"/>
    </source>
</evidence>
<dbReference type="AlphaFoldDB" id="A0A0P1EAR4"/>
<reference evidence="1 2" key="1">
    <citation type="submission" date="2015-09" db="EMBL/GenBank/DDBJ databases">
        <authorList>
            <consortium name="Swine Surveillance"/>
        </authorList>
    </citation>
    <scope>NUCLEOTIDE SEQUENCE [LARGE SCALE GENOMIC DNA]</scope>
    <source>
        <strain evidence="1 2">CECT 4292</strain>
    </source>
</reference>
<organism evidence="1 2">
    <name type="scientific">Ruegeria atlantica</name>
    <dbReference type="NCBI Taxonomy" id="81569"/>
    <lineage>
        <taxon>Bacteria</taxon>
        <taxon>Pseudomonadati</taxon>
        <taxon>Pseudomonadota</taxon>
        <taxon>Alphaproteobacteria</taxon>
        <taxon>Rhodobacterales</taxon>
        <taxon>Roseobacteraceae</taxon>
        <taxon>Ruegeria</taxon>
    </lineage>
</organism>
<dbReference type="Proteomes" id="UP000050783">
    <property type="component" value="Unassembled WGS sequence"/>
</dbReference>
<accession>A0A0P1EAR4</accession>
<name>A0A0P1EAR4_9RHOB</name>
<dbReference type="OrthoDB" id="9799097at2"/>
<gene>
    <name evidence="1" type="ORF">RUA4292_00647</name>
</gene>
<dbReference type="EMBL" id="CYPU01000011">
    <property type="protein sequence ID" value="CUH46481.1"/>
    <property type="molecule type" value="Genomic_DNA"/>
</dbReference>
<sequence>MTDNENYLSTDEAHDVLISLSEVLHQMERVVSGNIHCWKWAAIAMASAVNGALTCHLSGTMQVGALTEDDAIATMDALQNGSHDELPKRPKLANPHELLKRARREDKRFERAGCVLEFSAEQKRAFKRLFEIRNDFSHFEPKGWSIEVSGMPSIMLNCLKIIEQTYDALWAFRHLCDDDHEEITKLMDALKTVLVNKR</sequence>
<protein>
    <recommendedName>
        <fullName evidence="3">RiboL-PSP-HEPN domain-containing protein</fullName>
    </recommendedName>
</protein>